<feature type="non-terminal residue" evidence="1">
    <location>
        <position position="1"/>
    </location>
</feature>
<evidence type="ECO:0000313" key="1">
    <source>
        <dbReference type="EMBL" id="MCI35427.1"/>
    </source>
</evidence>
<comment type="caution">
    <text evidence="1">The sequence shown here is derived from an EMBL/GenBank/DDBJ whole genome shotgun (WGS) entry which is preliminary data.</text>
</comment>
<dbReference type="AlphaFoldDB" id="A0A392RGT8"/>
<name>A0A392RGT8_9FABA</name>
<reference evidence="1 2" key="1">
    <citation type="journal article" date="2018" name="Front. Plant Sci.">
        <title>Red Clover (Trifolium pratense) and Zigzag Clover (T. medium) - A Picture of Genomic Similarities and Differences.</title>
        <authorList>
            <person name="Dluhosova J."/>
            <person name="Istvanek J."/>
            <person name="Nedelnik J."/>
            <person name="Repkova J."/>
        </authorList>
    </citation>
    <scope>NUCLEOTIDE SEQUENCE [LARGE SCALE GENOMIC DNA]</scope>
    <source>
        <strain evidence="2">cv. 10/8</strain>
        <tissue evidence="1">Leaf</tissue>
    </source>
</reference>
<keyword evidence="2" id="KW-1185">Reference proteome</keyword>
<dbReference type="Proteomes" id="UP000265520">
    <property type="component" value="Unassembled WGS sequence"/>
</dbReference>
<protein>
    <submittedName>
        <fullName evidence="1">Uncharacterized protein</fullName>
    </submittedName>
</protein>
<sequence>YGHQLLRGLGGPHPWRVEEDLHVVGVGHHSHVPDCVRGLGLQNAVYRFGDGGFPAYARVSVTTPSELIGISSGVRNNSRVFEDRAYSSSVLPHLRSSALLSQG</sequence>
<evidence type="ECO:0000313" key="2">
    <source>
        <dbReference type="Proteomes" id="UP000265520"/>
    </source>
</evidence>
<accession>A0A392RGT8</accession>
<organism evidence="1 2">
    <name type="scientific">Trifolium medium</name>
    <dbReference type="NCBI Taxonomy" id="97028"/>
    <lineage>
        <taxon>Eukaryota</taxon>
        <taxon>Viridiplantae</taxon>
        <taxon>Streptophyta</taxon>
        <taxon>Embryophyta</taxon>
        <taxon>Tracheophyta</taxon>
        <taxon>Spermatophyta</taxon>
        <taxon>Magnoliopsida</taxon>
        <taxon>eudicotyledons</taxon>
        <taxon>Gunneridae</taxon>
        <taxon>Pentapetalae</taxon>
        <taxon>rosids</taxon>
        <taxon>fabids</taxon>
        <taxon>Fabales</taxon>
        <taxon>Fabaceae</taxon>
        <taxon>Papilionoideae</taxon>
        <taxon>50 kb inversion clade</taxon>
        <taxon>NPAAA clade</taxon>
        <taxon>Hologalegina</taxon>
        <taxon>IRL clade</taxon>
        <taxon>Trifolieae</taxon>
        <taxon>Trifolium</taxon>
    </lineage>
</organism>
<dbReference type="EMBL" id="LXQA010223248">
    <property type="protein sequence ID" value="MCI35427.1"/>
    <property type="molecule type" value="Genomic_DNA"/>
</dbReference>
<proteinExistence type="predicted"/>